<evidence type="ECO:0000313" key="3">
    <source>
        <dbReference type="EMBL" id="KIM51093.1"/>
    </source>
</evidence>
<dbReference type="EMBL" id="KN822286">
    <property type="protein sequence ID" value="KIM51093.1"/>
    <property type="molecule type" value="Genomic_DNA"/>
</dbReference>
<dbReference type="Pfam" id="PF06985">
    <property type="entry name" value="HET"/>
    <property type="match status" value="1"/>
</dbReference>
<dbReference type="PANTHER" id="PTHR10622">
    <property type="entry name" value="HET DOMAIN-CONTAINING PROTEIN"/>
    <property type="match status" value="1"/>
</dbReference>
<name>A0A0C2YN09_9AGAM</name>
<dbReference type="InterPro" id="IPR010730">
    <property type="entry name" value="HET"/>
</dbReference>
<reference evidence="3 4" key="1">
    <citation type="submission" date="2014-04" db="EMBL/GenBank/DDBJ databases">
        <authorList>
            <consortium name="DOE Joint Genome Institute"/>
            <person name="Kuo A."/>
            <person name="Kohler A."/>
            <person name="Nagy L.G."/>
            <person name="Floudas D."/>
            <person name="Copeland A."/>
            <person name="Barry K.W."/>
            <person name="Cichocki N."/>
            <person name="Veneault-Fourrey C."/>
            <person name="LaButti K."/>
            <person name="Lindquist E.A."/>
            <person name="Lipzen A."/>
            <person name="Lundell T."/>
            <person name="Morin E."/>
            <person name="Murat C."/>
            <person name="Sun H."/>
            <person name="Tunlid A."/>
            <person name="Henrissat B."/>
            <person name="Grigoriev I.V."/>
            <person name="Hibbett D.S."/>
            <person name="Martin F."/>
            <person name="Nordberg H.P."/>
            <person name="Cantor M.N."/>
            <person name="Hua S.X."/>
        </authorList>
    </citation>
    <scope>NUCLEOTIDE SEQUENCE [LARGE SCALE GENOMIC DNA]</scope>
    <source>
        <strain evidence="3 4">Foug A</strain>
    </source>
</reference>
<proteinExistence type="predicted"/>
<evidence type="ECO:0000259" key="1">
    <source>
        <dbReference type="Pfam" id="PF06985"/>
    </source>
</evidence>
<dbReference type="Proteomes" id="UP000053989">
    <property type="component" value="Unassembled WGS sequence"/>
</dbReference>
<gene>
    <name evidence="3" type="ORF">SCLCIDRAFT_683679</name>
</gene>
<evidence type="ECO:0000313" key="4">
    <source>
        <dbReference type="Proteomes" id="UP000053989"/>
    </source>
</evidence>
<feature type="domain" description="DUF8212" evidence="2">
    <location>
        <begin position="285"/>
        <end position="307"/>
    </location>
</feature>
<keyword evidence="4" id="KW-1185">Reference proteome</keyword>
<sequence>MPGPWPRLASCAHRFHLYQDLFQWFYQHPTITSAFVSMRLINVKAVLDIHEGEVDEDAEILVEQSEKTAYAILSHCWGQPQQEVLFKDMEGLARVDRAMREKIQLRSGYQKILQSCEQAHRDQLQWIWIDTCCINKESSAELSEAINSMFRWYENSDRCYAFLHDVDDTIFPTERGEERVGFRAPSKWFTRGWTLQELIAPRNVQFFNQNWTVIGDKRSLALHLERITRVPARVLKNGISSHRPSIAQIMSWAADRVTTREEDRAYSLLGLFGVYMPMLYGEGRHAFRRLQLEIIRMSNDHSIFAWDTGGRIGLSGSVLADDPSFFRNCHDVVKTEPRHPRDEFIIRLERGEEPDELVPMEGLNAFTVTNGGIQIRLSVRPYRSSPSVFRATLGCDRRGTPIGIDLASYKSIFYRYSGATGILQPIPKFQQLYLVDRNETHQFTFNLDARAVSHYGFSRCGVFPDEKASTSTQSSFTLSSSSDLVVIVYANSRVNARFAVALGCCFGQDWVHIICDEPSEQETWEDFAKKAYDQAWTAGPEYAREIAEMRIEWSCSIKHVHLPRSIWGVEVINYGGDPLMRLSDDCKVMVDVIHCTGCCYRPATWQFLYGVSRSFWRFRSMCF</sequence>
<dbReference type="OrthoDB" id="674604at2759"/>
<dbReference type="HOGENOM" id="CLU_000288_138_12_1"/>
<dbReference type="InParanoid" id="A0A0C2YN09"/>
<evidence type="ECO:0000259" key="2">
    <source>
        <dbReference type="Pfam" id="PF26640"/>
    </source>
</evidence>
<dbReference type="Pfam" id="PF26640">
    <property type="entry name" value="DUF8212"/>
    <property type="match status" value="1"/>
</dbReference>
<protein>
    <submittedName>
        <fullName evidence="3">Uncharacterized protein</fullName>
    </submittedName>
</protein>
<dbReference type="InterPro" id="IPR058525">
    <property type="entry name" value="DUF8212"/>
</dbReference>
<reference evidence="4" key="2">
    <citation type="submission" date="2015-01" db="EMBL/GenBank/DDBJ databases">
        <title>Evolutionary Origins and Diversification of the Mycorrhizal Mutualists.</title>
        <authorList>
            <consortium name="DOE Joint Genome Institute"/>
            <consortium name="Mycorrhizal Genomics Consortium"/>
            <person name="Kohler A."/>
            <person name="Kuo A."/>
            <person name="Nagy L.G."/>
            <person name="Floudas D."/>
            <person name="Copeland A."/>
            <person name="Barry K.W."/>
            <person name="Cichocki N."/>
            <person name="Veneault-Fourrey C."/>
            <person name="LaButti K."/>
            <person name="Lindquist E.A."/>
            <person name="Lipzen A."/>
            <person name="Lundell T."/>
            <person name="Morin E."/>
            <person name="Murat C."/>
            <person name="Riley R."/>
            <person name="Ohm R."/>
            <person name="Sun H."/>
            <person name="Tunlid A."/>
            <person name="Henrissat B."/>
            <person name="Grigoriev I.V."/>
            <person name="Hibbett D.S."/>
            <person name="Martin F."/>
        </authorList>
    </citation>
    <scope>NUCLEOTIDE SEQUENCE [LARGE SCALE GENOMIC DNA]</scope>
    <source>
        <strain evidence="4">Foug A</strain>
    </source>
</reference>
<dbReference type="AlphaFoldDB" id="A0A0C2YN09"/>
<feature type="domain" description="Heterokaryon incompatibility" evidence="1">
    <location>
        <begin position="70"/>
        <end position="168"/>
    </location>
</feature>
<dbReference type="STRING" id="1036808.A0A0C2YN09"/>
<dbReference type="PANTHER" id="PTHR10622:SF10">
    <property type="entry name" value="HET DOMAIN-CONTAINING PROTEIN"/>
    <property type="match status" value="1"/>
</dbReference>
<accession>A0A0C2YN09</accession>
<organism evidence="3 4">
    <name type="scientific">Scleroderma citrinum Foug A</name>
    <dbReference type="NCBI Taxonomy" id="1036808"/>
    <lineage>
        <taxon>Eukaryota</taxon>
        <taxon>Fungi</taxon>
        <taxon>Dikarya</taxon>
        <taxon>Basidiomycota</taxon>
        <taxon>Agaricomycotina</taxon>
        <taxon>Agaricomycetes</taxon>
        <taxon>Agaricomycetidae</taxon>
        <taxon>Boletales</taxon>
        <taxon>Sclerodermatineae</taxon>
        <taxon>Sclerodermataceae</taxon>
        <taxon>Scleroderma</taxon>
    </lineage>
</organism>